<comment type="function">
    <text evidence="1">Catalyzes the insertion of molybdate into adenylated molybdopterin with the concomitant release of AMP.</text>
</comment>
<keyword evidence="1" id="KW-0501">Molybdenum cofactor biosynthesis</keyword>
<dbReference type="EC" id="2.10.1.1" evidence="1"/>
<dbReference type="EMBL" id="AP021876">
    <property type="protein sequence ID" value="BBO83047.1"/>
    <property type="molecule type" value="Genomic_DNA"/>
</dbReference>
<keyword evidence="1" id="KW-0460">Magnesium</keyword>
<dbReference type="RefSeq" id="WP_231713840.1">
    <property type="nucleotide sequence ID" value="NZ_AP021876.1"/>
</dbReference>
<dbReference type="Pfam" id="PF00994">
    <property type="entry name" value="MoCF_biosynth"/>
    <property type="match status" value="1"/>
</dbReference>
<dbReference type="GO" id="GO:0061599">
    <property type="term" value="F:molybdopterin molybdotransferase activity"/>
    <property type="evidence" value="ECO:0007669"/>
    <property type="project" value="UniProtKB-UniRule"/>
</dbReference>
<sequence length="355" mass="38684">MCQNHQNRQVNGGMTKIKVEEAIGTRLAHDITEVRPGEFKGPSFKRGHKVEESDVCRLMRLGKRHLYILDLNADQVHEDDAVAELAAVLAGPGVTFSGSPNEGKLQLRAAYTGLLKINVEALEAFNLIPDVMCASMHNNVPVTKGQIVAGTRAIPLVIDRPVLDRAVALAREHSPIFSVKAYHRKKIRLIITGNEVYEGLIEDRFEAIVKDKLSAFGATLEETVILPDDVDQIADTVCRFAAGDTEMIITTGGMSVDPDDVTRHGIRKAGADSLYYGAAVLPGAMFQIAYKQDMPIVGIPACGLHHKTTVFDLVLPRLLAGERLDDRDLARFSVGGMCLECPVCRYPACPMGKAS</sequence>
<feature type="domain" description="MoaB/Mog" evidence="2">
    <location>
        <begin position="188"/>
        <end position="320"/>
    </location>
</feature>
<protein>
    <recommendedName>
        <fullName evidence="1">Molybdopterin molybdenumtransferase</fullName>
        <ecNumber evidence="1">2.10.1.1</ecNumber>
    </recommendedName>
</protein>
<proteinExistence type="inferred from homology"/>
<dbReference type="InterPro" id="IPR036425">
    <property type="entry name" value="MoaB/Mog-like_dom_sf"/>
</dbReference>
<dbReference type="AlphaFoldDB" id="A0A5K7ZS52"/>
<dbReference type="InterPro" id="IPR001453">
    <property type="entry name" value="MoaB/Mog_dom"/>
</dbReference>
<evidence type="ECO:0000313" key="4">
    <source>
        <dbReference type="Proteomes" id="UP000425960"/>
    </source>
</evidence>
<dbReference type="PANTHER" id="PTHR10192:SF28">
    <property type="entry name" value="MOLYBDOPTERIN MOLYBDENUMTRANSFERASE"/>
    <property type="match status" value="1"/>
</dbReference>
<dbReference type="UniPathway" id="UPA00344"/>
<name>A0A5K7ZS52_9BACT</name>
<dbReference type="InterPro" id="IPR038987">
    <property type="entry name" value="MoeA-like"/>
</dbReference>
<dbReference type="Gene3D" id="3.40.980.10">
    <property type="entry name" value="MoaB/Mog-like domain"/>
    <property type="match status" value="1"/>
</dbReference>
<dbReference type="Proteomes" id="UP000425960">
    <property type="component" value="Chromosome"/>
</dbReference>
<accession>A0A5K7ZS52</accession>
<gene>
    <name evidence="3" type="ORF">DSCO28_36130</name>
</gene>
<dbReference type="PANTHER" id="PTHR10192">
    <property type="entry name" value="MOLYBDOPTERIN BIOSYNTHESIS PROTEIN"/>
    <property type="match status" value="1"/>
</dbReference>
<keyword evidence="1" id="KW-0808">Transferase</keyword>
<evidence type="ECO:0000256" key="1">
    <source>
        <dbReference type="RuleBase" id="RU365090"/>
    </source>
</evidence>
<keyword evidence="1" id="KW-0479">Metal-binding</keyword>
<evidence type="ECO:0000259" key="2">
    <source>
        <dbReference type="SMART" id="SM00852"/>
    </source>
</evidence>
<dbReference type="SMART" id="SM00852">
    <property type="entry name" value="MoCF_biosynth"/>
    <property type="match status" value="1"/>
</dbReference>
<dbReference type="GO" id="GO:0046872">
    <property type="term" value="F:metal ion binding"/>
    <property type="evidence" value="ECO:0007669"/>
    <property type="project" value="UniProtKB-UniRule"/>
</dbReference>
<comment type="catalytic activity">
    <reaction evidence="1">
        <text>adenylyl-molybdopterin + molybdate = Mo-molybdopterin + AMP + H(+)</text>
        <dbReference type="Rhea" id="RHEA:35047"/>
        <dbReference type="ChEBI" id="CHEBI:15378"/>
        <dbReference type="ChEBI" id="CHEBI:36264"/>
        <dbReference type="ChEBI" id="CHEBI:62727"/>
        <dbReference type="ChEBI" id="CHEBI:71302"/>
        <dbReference type="ChEBI" id="CHEBI:456215"/>
    </reaction>
</comment>
<reference evidence="3 4" key="1">
    <citation type="submission" date="2019-11" db="EMBL/GenBank/DDBJ databases">
        <title>Comparative genomics of hydrocarbon-degrading Desulfosarcina strains.</title>
        <authorList>
            <person name="Watanabe M."/>
            <person name="Kojima H."/>
            <person name="Fukui M."/>
        </authorList>
    </citation>
    <scope>NUCLEOTIDE SEQUENCE [LARGE SCALE GENOMIC DNA]</scope>
    <source>
        <strain evidence="3 4">28bB2T</strain>
    </source>
</reference>
<dbReference type="SUPFAM" id="SSF53218">
    <property type="entry name" value="Molybdenum cofactor biosynthesis proteins"/>
    <property type="match status" value="1"/>
</dbReference>
<dbReference type="KEGG" id="dov:DSCO28_36130"/>
<dbReference type="GO" id="GO:0006777">
    <property type="term" value="P:Mo-molybdopterin cofactor biosynthetic process"/>
    <property type="evidence" value="ECO:0007669"/>
    <property type="project" value="UniProtKB-UniRule"/>
</dbReference>
<keyword evidence="1" id="KW-0500">Molybdenum</keyword>
<comment type="pathway">
    <text evidence="1">Cofactor biosynthesis; molybdopterin biosynthesis.</text>
</comment>
<dbReference type="GO" id="GO:0005829">
    <property type="term" value="C:cytosol"/>
    <property type="evidence" value="ECO:0007669"/>
    <property type="project" value="TreeGrafter"/>
</dbReference>
<evidence type="ECO:0000313" key="3">
    <source>
        <dbReference type="EMBL" id="BBO83047.1"/>
    </source>
</evidence>
<comment type="similarity">
    <text evidence="1">Belongs to the MoeA family.</text>
</comment>
<comment type="cofactor">
    <cofactor evidence="1">
        <name>Mg(2+)</name>
        <dbReference type="ChEBI" id="CHEBI:18420"/>
    </cofactor>
</comment>
<dbReference type="CDD" id="cd03522">
    <property type="entry name" value="MoeA_like"/>
    <property type="match status" value="1"/>
</dbReference>
<organism evidence="3 4">
    <name type="scientific">Desulfosarcina ovata subsp. sediminis</name>
    <dbReference type="NCBI Taxonomy" id="885957"/>
    <lineage>
        <taxon>Bacteria</taxon>
        <taxon>Pseudomonadati</taxon>
        <taxon>Thermodesulfobacteriota</taxon>
        <taxon>Desulfobacteria</taxon>
        <taxon>Desulfobacterales</taxon>
        <taxon>Desulfosarcinaceae</taxon>
        <taxon>Desulfosarcina</taxon>
    </lineage>
</organism>